<evidence type="ECO:0000256" key="4">
    <source>
        <dbReference type="ARBA" id="ARBA00022692"/>
    </source>
</evidence>
<reference evidence="10" key="1">
    <citation type="submission" date="2021-06" db="EMBL/GenBank/DDBJ databases">
        <title>Updating the genus Pseudomonas: Description of 43 new species and partition of the Pseudomonas putida group.</title>
        <authorList>
            <person name="Girard L."/>
            <person name="Lood C."/>
            <person name="Vandamme P."/>
            <person name="Rokni-Zadeh H."/>
            <person name="van Noort V."/>
            <person name="Hofte M."/>
            <person name="Lavigne R."/>
            <person name="De Mot R."/>
        </authorList>
    </citation>
    <scope>NUCLEOTIDE SEQUENCE</scope>
    <source>
        <strain evidence="10">CMR12a</strain>
    </source>
</reference>
<dbReference type="NCBIfam" id="TIGR00254">
    <property type="entry name" value="GGDEF"/>
    <property type="match status" value="1"/>
</dbReference>
<dbReference type="EC" id="2.7.7.65" evidence="2"/>
<dbReference type="PANTHER" id="PTHR45138">
    <property type="entry name" value="REGULATORY COMPONENTS OF SENSORY TRANSDUCTION SYSTEM"/>
    <property type="match status" value="1"/>
</dbReference>
<evidence type="ECO:0000259" key="9">
    <source>
        <dbReference type="PROSITE" id="PS50887"/>
    </source>
</evidence>
<organism evidence="10 11">
    <name type="scientific">Pseudomonas sessilinigenes</name>
    <dbReference type="NCBI Taxonomy" id="658629"/>
    <lineage>
        <taxon>Bacteria</taxon>
        <taxon>Pseudomonadati</taxon>
        <taxon>Pseudomonadota</taxon>
        <taxon>Gammaproteobacteria</taxon>
        <taxon>Pseudomonadales</taxon>
        <taxon>Pseudomonadaceae</taxon>
        <taxon>Pseudomonas</taxon>
    </lineage>
</organism>
<dbReference type="EMBL" id="CP077074">
    <property type="protein sequence ID" value="QXH42753.1"/>
    <property type="molecule type" value="Genomic_DNA"/>
</dbReference>
<dbReference type="InterPro" id="IPR043128">
    <property type="entry name" value="Rev_trsase/Diguanyl_cyclase"/>
</dbReference>
<evidence type="ECO:0000313" key="11">
    <source>
        <dbReference type="Proteomes" id="UP000693952"/>
    </source>
</evidence>
<keyword evidence="4 8" id="KW-0812">Transmembrane</keyword>
<dbReference type="CDD" id="cd01949">
    <property type="entry name" value="GGDEF"/>
    <property type="match status" value="1"/>
</dbReference>
<dbReference type="SUPFAM" id="SSF103190">
    <property type="entry name" value="Sensory domain-like"/>
    <property type="match status" value="1"/>
</dbReference>
<protein>
    <recommendedName>
        <fullName evidence="2">diguanylate cyclase</fullName>
        <ecNumber evidence="2">2.7.7.65</ecNumber>
    </recommendedName>
</protein>
<evidence type="ECO:0000256" key="6">
    <source>
        <dbReference type="ARBA" id="ARBA00023136"/>
    </source>
</evidence>
<evidence type="ECO:0000256" key="3">
    <source>
        <dbReference type="ARBA" id="ARBA00022475"/>
    </source>
</evidence>
<keyword evidence="3" id="KW-1003">Cell membrane</keyword>
<evidence type="ECO:0000256" key="1">
    <source>
        <dbReference type="ARBA" id="ARBA00004651"/>
    </source>
</evidence>
<comment type="subcellular location">
    <subcellularLocation>
        <location evidence="1">Cell membrane</location>
        <topology evidence="1">Multi-pass membrane protein</topology>
    </subcellularLocation>
</comment>
<dbReference type="Proteomes" id="UP000693952">
    <property type="component" value="Chromosome"/>
</dbReference>
<feature type="transmembrane region" description="Helical" evidence="8">
    <location>
        <begin position="20"/>
        <end position="42"/>
    </location>
</feature>
<evidence type="ECO:0000256" key="8">
    <source>
        <dbReference type="SAM" id="Phobius"/>
    </source>
</evidence>
<name>A0ABX8MU55_9PSED</name>
<accession>A0ABX8MU55</accession>
<dbReference type="SMART" id="SM00267">
    <property type="entry name" value="GGDEF"/>
    <property type="match status" value="1"/>
</dbReference>
<evidence type="ECO:0000256" key="7">
    <source>
        <dbReference type="ARBA" id="ARBA00034247"/>
    </source>
</evidence>
<gene>
    <name evidence="10" type="ORF">KSS89_11150</name>
</gene>
<proteinExistence type="predicted"/>
<evidence type="ECO:0000313" key="10">
    <source>
        <dbReference type="EMBL" id="QXH42753.1"/>
    </source>
</evidence>
<dbReference type="CDD" id="cd12914">
    <property type="entry name" value="PDC1_DGC_like"/>
    <property type="match status" value="1"/>
</dbReference>
<keyword evidence="11" id="KW-1185">Reference proteome</keyword>
<sequence>MPVPIYDAHHAPGGTLKRLPLLKAAVAFIAMVFLCLCGLLYLQLEQSWRHDLAQAEVNSINLTQAMAQQAEDTFMEADLVLMSLSEWIETLGEGPEQRLRLQKIFARRVLALNQLSGVFLYDKQGQWMVSSFNDSPHGEEVADRDYFRFHQQNASLQVHISPAIRSRANGEWIIPISRRINDQNGDFQGVLMAGIKLAYFDQYFKSFNIDDQGTMFLALSDGTLLARRPFEERQVGASLARGEIFSKYLPEATAGNAMITSIVDGIPRLYGYRQLQAYPLVVAAANSKDAILKGWYSSAYQSSAIVALVLLGVGLFGWVFVHQVRNNERIEADLREAQEALEVIATHDSLTGLANRRLFERSLAIEFSRGARQGSPLGLIMADIDFFKSYNDTYGHVAGDHCLSQVAQALQQCCQRKADLAVRYGGEEFALLLPDTDIHGVLAMAEQVRQSVMARNITHSGSPVGCVTVSLGCYSFVPSGRDSIEVFIERADAALYQAKATGRNRVAALAMETLPEQLQRSDR</sequence>
<dbReference type="InterPro" id="IPR029151">
    <property type="entry name" value="Sensor-like_sf"/>
</dbReference>
<dbReference type="SUPFAM" id="SSF55073">
    <property type="entry name" value="Nucleotide cyclase"/>
    <property type="match status" value="1"/>
</dbReference>
<dbReference type="Gene3D" id="3.30.70.270">
    <property type="match status" value="1"/>
</dbReference>
<dbReference type="InterPro" id="IPR050469">
    <property type="entry name" value="Diguanylate_Cyclase"/>
</dbReference>
<dbReference type="PROSITE" id="PS50887">
    <property type="entry name" value="GGDEF"/>
    <property type="match status" value="1"/>
</dbReference>
<dbReference type="CDD" id="cd12915">
    <property type="entry name" value="PDC2_DGC_like"/>
    <property type="match status" value="1"/>
</dbReference>
<keyword evidence="5 8" id="KW-1133">Transmembrane helix</keyword>
<dbReference type="PANTHER" id="PTHR45138:SF9">
    <property type="entry name" value="DIGUANYLATE CYCLASE DGCM-RELATED"/>
    <property type="match status" value="1"/>
</dbReference>
<feature type="transmembrane region" description="Helical" evidence="8">
    <location>
        <begin position="303"/>
        <end position="321"/>
    </location>
</feature>
<keyword evidence="6 8" id="KW-0472">Membrane</keyword>
<dbReference type="GO" id="GO:0052621">
    <property type="term" value="F:diguanylate cyclase activity"/>
    <property type="evidence" value="ECO:0007669"/>
    <property type="project" value="UniProtKB-EC"/>
</dbReference>
<feature type="domain" description="GGDEF" evidence="9">
    <location>
        <begin position="375"/>
        <end position="511"/>
    </location>
</feature>
<keyword evidence="10" id="KW-0808">Transferase</keyword>
<evidence type="ECO:0000256" key="5">
    <source>
        <dbReference type="ARBA" id="ARBA00022989"/>
    </source>
</evidence>
<keyword evidence="10" id="KW-0548">Nucleotidyltransferase</keyword>
<dbReference type="RefSeq" id="WP_124346280.1">
    <property type="nucleotide sequence ID" value="NZ_CP027706.1"/>
</dbReference>
<dbReference type="Pfam" id="PF02743">
    <property type="entry name" value="dCache_1"/>
    <property type="match status" value="1"/>
</dbReference>
<evidence type="ECO:0000256" key="2">
    <source>
        <dbReference type="ARBA" id="ARBA00012528"/>
    </source>
</evidence>
<dbReference type="InterPro" id="IPR000160">
    <property type="entry name" value="GGDEF_dom"/>
</dbReference>
<dbReference type="InterPro" id="IPR029787">
    <property type="entry name" value="Nucleotide_cyclase"/>
</dbReference>
<comment type="catalytic activity">
    <reaction evidence="7">
        <text>2 GTP = 3',3'-c-di-GMP + 2 diphosphate</text>
        <dbReference type="Rhea" id="RHEA:24898"/>
        <dbReference type="ChEBI" id="CHEBI:33019"/>
        <dbReference type="ChEBI" id="CHEBI:37565"/>
        <dbReference type="ChEBI" id="CHEBI:58805"/>
        <dbReference type="EC" id="2.7.7.65"/>
    </reaction>
</comment>
<dbReference type="Pfam" id="PF00990">
    <property type="entry name" value="GGDEF"/>
    <property type="match status" value="1"/>
</dbReference>
<dbReference type="InterPro" id="IPR033479">
    <property type="entry name" value="dCache_1"/>
</dbReference>
<dbReference type="Gene3D" id="3.30.450.20">
    <property type="entry name" value="PAS domain"/>
    <property type="match status" value="2"/>
</dbReference>